<evidence type="ECO:0000256" key="1">
    <source>
        <dbReference type="SAM" id="SignalP"/>
    </source>
</evidence>
<dbReference type="PANTHER" id="PTHR45985">
    <property type="match status" value="1"/>
</dbReference>
<dbReference type="Gene3D" id="3.20.20.370">
    <property type="entry name" value="Glycoside hydrolase/deacetylase"/>
    <property type="match status" value="1"/>
</dbReference>
<evidence type="ECO:0000313" key="2">
    <source>
        <dbReference type="EMBL" id="PVD27721.1"/>
    </source>
</evidence>
<dbReference type="AlphaFoldDB" id="A0A2T7P2T1"/>
<comment type="caution">
    <text evidence="2">The sequence shown here is derived from an EMBL/GenBank/DDBJ whole genome shotgun (WGS) entry which is preliminary data.</text>
</comment>
<sequence length="333" mass="36926">MHPATLFVVCLTALTCVTSTQGQCVPGDNCNPPDCRCWNDFSVPGGFDPLDVPQVVLITFQYAISTVNEATYLRLFEAVGTFYVQSTNTDFTIVKELSDLGFEIGITTADGTVPQSEADWRTSLTEVRDAVVASGVPAEQITGFRAPSLQSGGDPEFSALAVSQLQYDASCSTTTYDQEANLLWPYTYDFPADAPLCNGGSPPITEYPGIWQFTVPDLQFNGVKCATPPACTGVLTQRDVFNLFYDSFVNHYQGRRTPFVIIITPDWLLEQYRMDGTRQFLQFIRAAFEDTWILTTSQSLEWIKNPVSNANTTDYAPGHVLDQVWRNGLFTCR</sequence>
<feature type="chain" id="PRO_5015556331" description="NodB homology domain-containing protein" evidence="1">
    <location>
        <begin position="23"/>
        <end position="333"/>
    </location>
</feature>
<keyword evidence="1" id="KW-0732">Signal</keyword>
<dbReference type="OrthoDB" id="504708at2759"/>
<reference evidence="2 3" key="1">
    <citation type="submission" date="2018-04" db="EMBL/GenBank/DDBJ databases">
        <title>The genome of golden apple snail Pomacea canaliculata provides insight into stress tolerance and invasive adaptation.</title>
        <authorList>
            <person name="Liu C."/>
            <person name="Liu B."/>
            <person name="Ren Y."/>
            <person name="Zhang Y."/>
            <person name="Wang H."/>
            <person name="Li S."/>
            <person name="Jiang F."/>
            <person name="Yin L."/>
            <person name="Zhang G."/>
            <person name="Qian W."/>
            <person name="Fan W."/>
        </authorList>
    </citation>
    <scope>NUCLEOTIDE SEQUENCE [LARGE SCALE GENOMIC DNA]</scope>
    <source>
        <strain evidence="2">SZHN2017</strain>
        <tissue evidence="2">Muscle</tissue>
    </source>
</reference>
<evidence type="ECO:0008006" key="4">
    <source>
        <dbReference type="Google" id="ProtNLM"/>
    </source>
</evidence>
<feature type="signal peptide" evidence="1">
    <location>
        <begin position="1"/>
        <end position="22"/>
    </location>
</feature>
<dbReference type="SUPFAM" id="SSF88713">
    <property type="entry name" value="Glycoside hydrolase/deacetylase"/>
    <property type="match status" value="1"/>
</dbReference>
<dbReference type="Proteomes" id="UP000245119">
    <property type="component" value="Linkage Group LG7"/>
</dbReference>
<protein>
    <recommendedName>
        <fullName evidence="4">NodB homology domain-containing protein</fullName>
    </recommendedName>
</protein>
<keyword evidence="3" id="KW-1185">Reference proteome</keyword>
<gene>
    <name evidence="2" type="ORF">C0Q70_12892</name>
</gene>
<organism evidence="2 3">
    <name type="scientific">Pomacea canaliculata</name>
    <name type="common">Golden apple snail</name>
    <dbReference type="NCBI Taxonomy" id="400727"/>
    <lineage>
        <taxon>Eukaryota</taxon>
        <taxon>Metazoa</taxon>
        <taxon>Spiralia</taxon>
        <taxon>Lophotrochozoa</taxon>
        <taxon>Mollusca</taxon>
        <taxon>Gastropoda</taxon>
        <taxon>Caenogastropoda</taxon>
        <taxon>Architaenioglossa</taxon>
        <taxon>Ampullarioidea</taxon>
        <taxon>Ampullariidae</taxon>
        <taxon>Pomacea</taxon>
    </lineage>
</organism>
<dbReference type="GO" id="GO:0005975">
    <property type="term" value="P:carbohydrate metabolic process"/>
    <property type="evidence" value="ECO:0007669"/>
    <property type="project" value="InterPro"/>
</dbReference>
<dbReference type="EMBL" id="PZQS01000007">
    <property type="protein sequence ID" value="PVD27721.1"/>
    <property type="molecule type" value="Genomic_DNA"/>
</dbReference>
<dbReference type="PANTHER" id="PTHR45985:SF3">
    <property type="entry name" value="CHITIN DEACETYLASE-LIKE 4"/>
    <property type="match status" value="1"/>
</dbReference>
<proteinExistence type="predicted"/>
<dbReference type="InterPro" id="IPR011330">
    <property type="entry name" value="Glyco_hydro/deAcase_b/a-brl"/>
</dbReference>
<name>A0A2T7P2T1_POMCA</name>
<evidence type="ECO:0000313" key="3">
    <source>
        <dbReference type="Proteomes" id="UP000245119"/>
    </source>
</evidence>
<dbReference type="InterPro" id="IPR052740">
    <property type="entry name" value="CE4"/>
</dbReference>
<accession>A0A2T7P2T1</accession>